<dbReference type="Proteomes" id="UP000623467">
    <property type="component" value="Unassembled WGS sequence"/>
</dbReference>
<keyword evidence="3" id="KW-1185">Reference proteome</keyword>
<evidence type="ECO:0000313" key="3">
    <source>
        <dbReference type="Proteomes" id="UP000623467"/>
    </source>
</evidence>
<dbReference type="OrthoDB" id="2657661at2759"/>
<gene>
    <name evidence="2" type="ORF">MSAN_01382700</name>
</gene>
<sequence>MQDCPKSSSPREPSPTTTKGTVGSEANSRTALKLVPIAPESFQRYTRHRTIAKRDTDYIVPPLCRSFSSVSLPHWIAERHPEGGLYFVHAEHRIFTDAYLYDPAPSVQITSAVAQLLARPEVQQLLSTDSNHIDIVLDLMTESIDNDECGYYFVDHSARIIFWLDEFNMNTLDNWKQLPGIASPTHASGWPKLPSQ</sequence>
<accession>A0A8H6Y5P2</accession>
<evidence type="ECO:0000313" key="2">
    <source>
        <dbReference type="EMBL" id="KAF7354690.1"/>
    </source>
</evidence>
<dbReference type="EMBL" id="JACAZH010000011">
    <property type="protein sequence ID" value="KAF7354690.1"/>
    <property type="molecule type" value="Genomic_DNA"/>
</dbReference>
<feature type="compositionally biased region" description="Polar residues" evidence="1">
    <location>
        <begin position="19"/>
        <end position="28"/>
    </location>
</feature>
<reference evidence="2" key="1">
    <citation type="submission" date="2020-05" db="EMBL/GenBank/DDBJ databases">
        <title>Mycena genomes resolve the evolution of fungal bioluminescence.</title>
        <authorList>
            <person name="Tsai I.J."/>
        </authorList>
    </citation>
    <scope>NUCLEOTIDE SEQUENCE</scope>
    <source>
        <strain evidence="2">160909Yilan</strain>
    </source>
</reference>
<dbReference type="AlphaFoldDB" id="A0A8H6Y5P2"/>
<comment type="caution">
    <text evidence="2">The sequence shown here is derived from an EMBL/GenBank/DDBJ whole genome shotgun (WGS) entry which is preliminary data.</text>
</comment>
<feature type="compositionally biased region" description="Low complexity" evidence="1">
    <location>
        <begin position="1"/>
        <end position="18"/>
    </location>
</feature>
<organism evidence="2 3">
    <name type="scientific">Mycena sanguinolenta</name>
    <dbReference type="NCBI Taxonomy" id="230812"/>
    <lineage>
        <taxon>Eukaryota</taxon>
        <taxon>Fungi</taxon>
        <taxon>Dikarya</taxon>
        <taxon>Basidiomycota</taxon>
        <taxon>Agaricomycotina</taxon>
        <taxon>Agaricomycetes</taxon>
        <taxon>Agaricomycetidae</taxon>
        <taxon>Agaricales</taxon>
        <taxon>Marasmiineae</taxon>
        <taxon>Mycenaceae</taxon>
        <taxon>Mycena</taxon>
    </lineage>
</organism>
<evidence type="ECO:0000256" key="1">
    <source>
        <dbReference type="SAM" id="MobiDB-lite"/>
    </source>
</evidence>
<feature type="region of interest" description="Disordered" evidence="1">
    <location>
        <begin position="1"/>
        <end position="28"/>
    </location>
</feature>
<name>A0A8H6Y5P2_9AGAR</name>
<protein>
    <submittedName>
        <fullName evidence="2">Uncharacterized protein</fullName>
    </submittedName>
</protein>
<proteinExistence type="predicted"/>